<dbReference type="EMBL" id="KN726841">
    <property type="protein sequence ID" value="KIH67093.1"/>
    <property type="molecule type" value="Genomic_DNA"/>
</dbReference>
<proteinExistence type="predicted"/>
<protein>
    <submittedName>
        <fullName evidence="2">Sulfur globule protein CV3 domain protein</fullName>
    </submittedName>
</protein>
<dbReference type="AlphaFoldDB" id="A0A0C2DBC8"/>
<keyword evidence="1" id="KW-0472">Membrane</keyword>
<accession>A0A0C2DBC8</accession>
<feature type="transmembrane region" description="Helical" evidence="1">
    <location>
        <begin position="21"/>
        <end position="40"/>
    </location>
</feature>
<evidence type="ECO:0000313" key="3">
    <source>
        <dbReference type="Proteomes" id="UP000054047"/>
    </source>
</evidence>
<evidence type="ECO:0000256" key="1">
    <source>
        <dbReference type="SAM" id="Phobius"/>
    </source>
</evidence>
<organism evidence="2 3">
    <name type="scientific">Ancylostoma duodenale</name>
    <dbReference type="NCBI Taxonomy" id="51022"/>
    <lineage>
        <taxon>Eukaryota</taxon>
        <taxon>Metazoa</taxon>
        <taxon>Ecdysozoa</taxon>
        <taxon>Nematoda</taxon>
        <taxon>Chromadorea</taxon>
        <taxon>Rhabditida</taxon>
        <taxon>Rhabditina</taxon>
        <taxon>Rhabditomorpha</taxon>
        <taxon>Strongyloidea</taxon>
        <taxon>Ancylostomatidae</taxon>
        <taxon>Ancylostomatinae</taxon>
        <taxon>Ancylostoma</taxon>
    </lineage>
</organism>
<keyword evidence="1" id="KW-1133">Transmembrane helix</keyword>
<name>A0A0C2DBC8_9BILA</name>
<reference evidence="2 3" key="1">
    <citation type="submission" date="2013-12" db="EMBL/GenBank/DDBJ databases">
        <title>Draft genome of the parsitic nematode Ancylostoma duodenale.</title>
        <authorList>
            <person name="Mitreva M."/>
        </authorList>
    </citation>
    <scope>NUCLEOTIDE SEQUENCE [LARGE SCALE GENOMIC DNA]</scope>
    <source>
        <strain evidence="2 3">Zhejiang</strain>
    </source>
</reference>
<sequence length="83" mass="9191">MKDNKAVAIDKFRDSYDNMQKLYILALVALCIVAVSGQFFGGFHRPYGGYGPYGRPFSPYGGMRPYGPYGQPYGGGFGRPYYG</sequence>
<dbReference type="Proteomes" id="UP000054047">
    <property type="component" value="Unassembled WGS sequence"/>
</dbReference>
<evidence type="ECO:0000313" key="2">
    <source>
        <dbReference type="EMBL" id="KIH67093.1"/>
    </source>
</evidence>
<gene>
    <name evidence="2" type="ORF">ANCDUO_02574</name>
</gene>
<keyword evidence="1" id="KW-0812">Transmembrane</keyword>
<keyword evidence="3" id="KW-1185">Reference proteome</keyword>